<name>A0AAV4VL21_9ARAC</name>
<comment type="caution">
    <text evidence="2">The sequence shown here is derived from an EMBL/GenBank/DDBJ whole genome shotgun (WGS) entry which is preliminary data.</text>
</comment>
<reference evidence="2 3" key="1">
    <citation type="submission" date="2021-06" db="EMBL/GenBank/DDBJ databases">
        <title>Caerostris darwini draft genome.</title>
        <authorList>
            <person name="Kono N."/>
            <person name="Arakawa K."/>
        </authorList>
    </citation>
    <scope>NUCLEOTIDE SEQUENCE [LARGE SCALE GENOMIC DNA]</scope>
</reference>
<feature type="region of interest" description="Disordered" evidence="1">
    <location>
        <begin position="129"/>
        <end position="153"/>
    </location>
</feature>
<evidence type="ECO:0000313" key="2">
    <source>
        <dbReference type="EMBL" id="GIY70793.1"/>
    </source>
</evidence>
<sequence length="153" mass="17837">MYAERNIVQFPVDSKRDSEPLQVRSKEKPKKHFQKMRVQEENQEIGLCKGKQQIQRQSRRNDTRSVQRKKQNLPSCNLEDRSASATVIPISLEEGCGVKGPPATWTHYVRCSTYRSRFLSHRDIDSNIDQDKTRKREKGKISPKGRKLTVVDR</sequence>
<protein>
    <submittedName>
        <fullName evidence="2">Uncharacterized protein</fullName>
    </submittedName>
</protein>
<feature type="compositionally biased region" description="Basic residues" evidence="1">
    <location>
        <begin position="135"/>
        <end position="147"/>
    </location>
</feature>
<dbReference type="EMBL" id="BPLQ01013231">
    <property type="protein sequence ID" value="GIY70793.1"/>
    <property type="molecule type" value="Genomic_DNA"/>
</dbReference>
<proteinExistence type="predicted"/>
<accession>A0AAV4VL21</accession>
<keyword evidence="3" id="KW-1185">Reference proteome</keyword>
<evidence type="ECO:0000313" key="3">
    <source>
        <dbReference type="Proteomes" id="UP001054837"/>
    </source>
</evidence>
<dbReference type="AlphaFoldDB" id="A0AAV4VL21"/>
<evidence type="ECO:0000256" key="1">
    <source>
        <dbReference type="SAM" id="MobiDB-lite"/>
    </source>
</evidence>
<feature type="region of interest" description="Disordered" evidence="1">
    <location>
        <begin position="1"/>
        <end position="73"/>
    </location>
</feature>
<organism evidence="2 3">
    <name type="scientific">Caerostris darwini</name>
    <dbReference type="NCBI Taxonomy" id="1538125"/>
    <lineage>
        <taxon>Eukaryota</taxon>
        <taxon>Metazoa</taxon>
        <taxon>Ecdysozoa</taxon>
        <taxon>Arthropoda</taxon>
        <taxon>Chelicerata</taxon>
        <taxon>Arachnida</taxon>
        <taxon>Araneae</taxon>
        <taxon>Araneomorphae</taxon>
        <taxon>Entelegynae</taxon>
        <taxon>Araneoidea</taxon>
        <taxon>Araneidae</taxon>
        <taxon>Caerostris</taxon>
    </lineage>
</organism>
<gene>
    <name evidence="2" type="ORF">CDAR_73551</name>
</gene>
<dbReference type="Proteomes" id="UP001054837">
    <property type="component" value="Unassembled WGS sequence"/>
</dbReference>